<name>A0AAD5IK98_ACENE</name>
<reference evidence="1" key="2">
    <citation type="submission" date="2023-02" db="EMBL/GenBank/DDBJ databases">
        <authorList>
            <person name="Swenson N.G."/>
            <person name="Wegrzyn J.L."/>
            <person name="Mcevoy S.L."/>
        </authorList>
    </citation>
    <scope>NUCLEOTIDE SEQUENCE</scope>
    <source>
        <strain evidence="1">91603</strain>
        <tissue evidence="1">Leaf</tissue>
    </source>
</reference>
<accession>A0AAD5IK98</accession>
<keyword evidence="2" id="KW-1185">Reference proteome</keyword>
<reference evidence="1" key="1">
    <citation type="journal article" date="2022" name="Plant J.">
        <title>Strategies of tolerance reflected in two North American maple genomes.</title>
        <authorList>
            <person name="McEvoy S.L."/>
            <person name="Sezen U.U."/>
            <person name="Trouern-Trend A."/>
            <person name="McMahon S.M."/>
            <person name="Schaberg P.G."/>
            <person name="Yang J."/>
            <person name="Wegrzyn J.L."/>
            <person name="Swenson N.G."/>
        </authorList>
    </citation>
    <scope>NUCLEOTIDE SEQUENCE</scope>
    <source>
        <strain evidence="1">91603</strain>
    </source>
</reference>
<dbReference type="Proteomes" id="UP001064489">
    <property type="component" value="Chromosome 10"/>
</dbReference>
<dbReference type="AlphaFoldDB" id="A0AAD5IK98"/>
<gene>
    <name evidence="1" type="ORF">LWI28_022268</name>
</gene>
<comment type="caution">
    <text evidence="1">The sequence shown here is derived from an EMBL/GenBank/DDBJ whole genome shotgun (WGS) entry which is preliminary data.</text>
</comment>
<sequence>MAANLLRTLLQQEEDDDDDDYASLLAIAALEEEQHANKGQSSHRRGSIPDHVIIQRYRVQGHERLYHGCFSESLEYLVALAYYL</sequence>
<protein>
    <submittedName>
        <fullName evidence="1">Uncharacterized protein</fullName>
    </submittedName>
</protein>
<organism evidence="1 2">
    <name type="scientific">Acer negundo</name>
    <name type="common">Box elder</name>
    <dbReference type="NCBI Taxonomy" id="4023"/>
    <lineage>
        <taxon>Eukaryota</taxon>
        <taxon>Viridiplantae</taxon>
        <taxon>Streptophyta</taxon>
        <taxon>Embryophyta</taxon>
        <taxon>Tracheophyta</taxon>
        <taxon>Spermatophyta</taxon>
        <taxon>Magnoliopsida</taxon>
        <taxon>eudicotyledons</taxon>
        <taxon>Gunneridae</taxon>
        <taxon>Pentapetalae</taxon>
        <taxon>rosids</taxon>
        <taxon>malvids</taxon>
        <taxon>Sapindales</taxon>
        <taxon>Sapindaceae</taxon>
        <taxon>Hippocastanoideae</taxon>
        <taxon>Acereae</taxon>
        <taxon>Acer</taxon>
    </lineage>
</organism>
<evidence type="ECO:0000313" key="1">
    <source>
        <dbReference type="EMBL" id="KAI9165883.1"/>
    </source>
</evidence>
<dbReference type="EMBL" id="JAJSOW010000105">
    <property type="protein sequence ID" value="KAI9165883.1"/>
    <property type="molecule type" value="Genomic_DNA"/>
</dbReference>
<proteinExistence type="predicted"/>
<evidence type="ECO:0000313" key="2">
    <source>
        <dbReference type="Proteomes" id="UP001064489"/>
    </source>
</evidence>